<evidence type="ECO:0000313" key="2">
    <source>
        <dbReference type="EMBL" id="RKQ87544.1"/>
    </source>
</evidence>
<sequence>MSQLSPFRAVLVTAVASALLAVVAAAPASAAFDTYMGVQGLSAGNAYASASAHTNISSSGADVDHTACPGYGLGWGGYTSTPFSGGNSMTYAVCGYTQGNQTVFWHNVNGPSSSRHGAVYNPNSTTYDNFTWAIYYW</sequence>
<proteinExistence type="predicted"/>
<dbReference type="AlphaFoldDB" id="A0A660L2U7"/>
<evidence type="ECO:0000256" key="1">
    <source>
        <dbReference type="SAM" id="SignalP"/>
    </source>
</evidence>
<accession>A0A660L2U7</accession>
<protein>
    <recommendedName>
        <fullName evidence="4">Lactococcin 972 family bacteriocin</fullName>
    </recommendedName>
</protein>
<feature type="chain" id="PRO_5024985962" description="Lactococcin 972 family bacteriocin" evidence="1">
    <location>
        <begin position="31"/>
        <end position="137"/>
    </location>
</feature>
<dbReference type="EMBL" id="RBIL01000002">
    <property type="protein sequence ID" value="RKQ87544.1"/>
    <property type="molecule type" value="Genomic_DNA"/>
</dbReference>
<evidence type="ECO:0008006" key="4">
    <source>
        <dbReference type="Google" id="ProtNLM"/>
    </source>
</evidence>
<evidence type="ECO:0000313" key="3">
    <source>
        <dbReference type="Proteomes" id="UP000278962"/>
    </source>
</evidence>
<name>A0A660L2U7_9ACTN</name>
<gene>
    <name evidence="2" type="ORF">C8N24_5569</name>
</gene>
<keyword evidence="3" id="KW-1185">Reference proteome</keyword>
<reference evidence="2 3" key="1">
    <citation type="submission" date="2018-10" db="EMBL/GenBank/DDBJ databases">
        <title>Genomic Encyclopedia of Archaeal and Bacterial Type Strains, Phase II (KMG-II): from individual species to whole genera.</title>
        <authorList>
            <person name="Goeker M."/>
        </authorList>
    </citation>
    <scope>NUCLEOTIDE SEQUENCE [LARGE SCALE GENOMIC DNA]</scope>
    <source>
        <strain evidence="2 3">DSM 14954</strain>
    </source>
</reference>
<feature type="signal peptide" evidence="1">
    <location>
        <begin position="1"/>
        <end position="30"/>
    </location>
</feature>
<keyword evidence="1" id="KW-0732">Signal</keyword>
<dbReference type="RefSeq" id="WP_147448012.1">
    <property type="nucleotide sequence ID" value="NZ_RBIL01000002.1"/>
</dbReference>
<organism evidence="2 3">
    <name type="scientific">Solirubrobacter pauli</name>
    <dbReference type="NCBI Taxonomy" id="166793"/>
    <lineage>
        <taxon>Bacteria</taxon>
        <taxon>Bacillati</taxon>
        <taxon>Actinomycetota</taxon>
        <taxon>Thermoleophilia</taxon>
        <taxon>Solirubrobacterales</taxon>
        <taxon>Solirubrobacteraceae</taxon>
        <taxon>Solirubrobacter</taxon>
    </lineage>
</organism>
<comment type="caution">
    <text evidence="2">The sequence shown here is derived from an EMBL/GenBank/DDBJ whole genome shotgun (WGS) entry which is preliminary data.</text>
</comment>
<dbReference type="Proteomes" id="UP000278962">
    <property type="component" value="Unassembled WGS sequence"/>
</dbReference>